<accession>A0A3P6RTK8</accession>
<dbReference type="Proteomes" id="UP000271098">
    <property type="component" value="Unassembled WGS sequence"/>
</dbReference>
<reference evidence="1 2" key="1">
    <citation type="submission" date="2018-11" db="EMBL/GenBank/DDBJ databases">
        <authorList>
            <consortium name="Pathogen Informatics"/>
        </authorList>
    </citation>
    <scope>NUCLEOTIDE SEQUENCE [LARGE SCALE GENOMIC DNA]</scope>
</reference>
<dbReference type="AlphaFoldDB" id="A0A3P6RTK8"/>
<evidence type="ECO:0000313" key="2">
    <source>
        <dbReference type="Proteomes" id="UP000271098"/>
    </source>
</evidence>
<organism evidence="1 2">
    <name type="scientific">Gongylonema pulchrum</name>
    <dbReference type="NCBI Taxonomy" id="637853"/>
    <lineage>
        <taxon>Eukaryota</taxon>
        <taxon>Metazoa</taxon>
        <taxon>Ecdysozoa</taxon>
        <taxon>Nematoda</taxon>
        <taxon>Chromadorea</taxon>
        <taxon>Rhabditida</taxon>
        <taxon>Spirurina</taxon>
        <taxon>Spiruromorpha</taxon>
        <taxon>Spiruroidea</taxon>
        <taxon>Gongylonematidae</taxon>
        <taxon>Gongylonema</taxon>
    </lineage>
</organism>
<name>A0A3P6RTK8_9BILA</name>
<evidence type="ECO:0000313" key="1">
    <source>
        <dbReference type="EMBL" id="VDK58200.1"/>
    </source>
</evidence>
<proteinExistence type="predicted"/>
<dbReference type="EMBL" id="UYRT01019078">
    <property type="protein sequence ID" value="VDK58200.1"/>
    <property type="molecule type" value="Genomic_DNA"/>
</dbReference>
<keyword evidence="2" id="KW-1185">Reference proteome</keyword>
<sequence length="106" mass="11738">MPVSWSDFPCLAHANSPYLRVKRFMERLLFLLESGRDRKDVYGWCKNISMINVLEVFCENTSILLICAALGLSVRQNIGVELDKEDCFPDAASSASCEQGNTGCAG</sequence>
<gene>
    <name evidence="1" type="ORF">GPUH_LOCUS7401</name>
</gene>
<protein>
    <submittedName>
        <fullName evidence="1">Uncharacterized protein</fullName>
    </submittedName>
</protein>